<evidence type="ECO:0000313" key="2">
    <source>
        <dbReference type="Proteomes" id="UP001187192"/>
    </source>
</evidence>
<reference evidence="1" key="1">
    <citation type="submission" date="2023-07" db="EMBL/GenBank/DDBJ databases">
        <title>draft genome sequence of fig (Ficus carica).</title>
        <authorList>
            <person name="Takahashi T."/>
            <person name="Nishimura K."/>
        </authorList>
    </citation>
    <scope>NUCLEOTIDE SEQUENCE</scope>
</reference>
<comment type="caution">
    <text evidence="1">The sequence shown here is derived from an EMBL/GenBank/DDBJ whole genome shotgun (WGS) entry which is preliminary data.</text>
</comment>
<evidence type="ECO:0000313" key="1">
    <source>
        <dbReference type="EMBL" id="GMN60122.1"/>
    </source>
</evidence>
<organism evidence="1 2">
    <name type="scientific">Ficus carica</name>
    <name type="common">Common fig</name>
    <dbReference type="NCBI Taxonomy" id="3494"/>
    <lineage>
        <taxon>Eukaryota</taxon>
        <taxon>Viridiplantae</taxon>
        <taxon>Streptophyta</taxon>
        <taxon>Embryophyta</taxon>
        <taxon>Tracheophyta</taxon>
        <taxon>Spermatophyta</taxon>
        <taxon>Magnoliopsida</taxon>
        <taxon>eudicotyledons</taxon>
        <taxon>Gunneridae</taxon>
        <taxon>Pentapetalae</taxon>
        <taxon>rosids</taxon>
        <taxon>fabids</taxon>
        <taxon>Rosales</taxon>
        <taxon>Moraceae</taxon>
        <taxon>Ficeae</taxon>
        <taxon>Ficus</taxon>
    </lineage>
</organism>
<dbReference type="AlphaFoldDB" id="A0AA88DR54"/>
<name>A0AA88DR54_FICCA</name>
<gene>
    <name evidence="1" type="ORF">TIFTF001_029235</name>
</gene>
<proteinExistence type="predicted"/>
<sequence length="73" mass="8251">MPVSHSPVIQESFSGLLNCLSTSSSVLSNDLSGARVRRLKEYFYLNPAFWRLADDSPSTPRWLRRRVAVDVTP</sequence>
<dbReference type="Proteomes" id="UP001187192">
    <property type="component" value="Unassembled WGS sequence"/>
</dbReference>
<dbReference type="EMBL" id="BTGU01000095">
    <property type="protein sequence ID" value="GMN60122.1"/>
    <property type="molecule type" value="Genomic_DNA"/>
</dbReference>
<accession>A0AA88DR54</accession>
<protein>
    <submittedName>
        <fullName evidence="1">Uncharacterized protein</fullName>
    </submittedName>
</protein>
<keyword evidence="2" id="KW-1185">Reference proteome</keyword>